<dbReference type="EMBL" id="BART01027508">
    <property type="protein sequence ID" value="GAG93926.1"/>
    <property type="molecule type" value="Genomic_DNA"/>
</dbReference>
<feature type="transmembrane region" description="Helical" evidence="1">
    <location>
        <begin position="13"/>
        <end position="31"/>
    </location>
</feature>
<protein>
    <recommendedName>
        <fullName evidence="2">Phage head morphogenesis domain-containing protein</fullName>
    </recommendedName>
</protein>
<dbReference type="Pfam" id="PF04233">
    <property type="entry name" value="Phage_Mu_F"/>
    <property type="match status" value="1"/>
</dbReference>
<organism evidence="3">
    <name type="scientific">marine sediment metagenome</name>
    <dbReference type="NCBI Taxonomy" id="412755"/>
    <lineage>
        <taxon>unclassified sequences</taxon>
        <taxon>metagenomes</taxon>
        <taxon>ecological metagenomes</taxon>
    </lineage>
</organism>
<dbReference type="NCBIfam" id="TIGR01641">
    <property type="entry name" value="phageSPP1_gp7"/>
    <property type="match status" value="1"/>
</dbReference>
<feature type="non-terminal residue" evidence="3">
    <location>
        <position position="1"/>
    </location>
</feature>
<keyword evidence="1" id="KW-1133">Transmembrane helix</keyword>
<feature type="domain" description="Phage head morphogenesis" evidence="2">
    <location>
        <begin position="36"/>
        <end position="98"/>
    </location>
</feature>
<keyword evidence="1" id="KW-0472">Membrane</keyword>
<evidence type="ECO:0000256" key="1">
    <source>
        <dbReference type="SAM" id="Phobius"/>
    </source>
</evidence>
<dbReference type="AlphaFoldDB" id="X1DBW8"/>
<accession>X1DBW8</accession>
<sequence>FSFFDSHFITININHHIHIDFFLFLIFIFFVSEYKQQRYLDIGITKYEWSTSNDERVRDDHKQLDGKIFSFKTPPVVDRRTGRRANPAEDFGCRCVAIPILP</sequence>
<comment type="caution">
    <text evidence="3">The sequence shown here is derived from an EMBL/GenBank/DDBJ whole genome shotgun (WGS) entry which is preliminary data.</text>
</comment>
<name>X1DBW8_9ZZZZ</name>
<evidence type="ECO:0000313" key="3">
    <source>
        <dbReference type="EMBL" id="GAG93926.1"/>
    </source>
</evidence>
<keyword evidence="1" id="KW-0812">Transmembrane</keyword>
<evidence type="ECO:0000259" key="2">
    <source>
        <dbReference type="Pfam" id="PF04233"/>
    </source>
</evidence>
<gene>
    <name evidence="3" type="ORF">S01H4_48756</name>
</gene>
<reference evidence="3" key="1">
    <citation type="journal article" date="2014" name="Front. Microbiol.">
        <title>High frequency of phylogenetically diverse reductive dehalogenase-homologous genes in deep subseafloor sedimentary metagenomes.</title>
        <authorList>
            <person name="Kawai M."/>
            <person name="Futagami T."/>
            <person name="Toyoda A."/>
            <person name="Takaki Y."/>
            <person name="Nishi S."/>
            <person name="Hori S."/>
            <person name="Arai W."/>
            <person name="Tsubouchi T."/>
            <person name="Morono Y."/>
            <person name="Uchiyama I."/>
            <person name="Ito T."/>
            <person name="Fujiyama A."/>
            <person name="Inagaki F."/>
            <person name="Takami H."/>
        </authorList>
    </citation>
    <scope>NUCLEOTIDE SEQUENCE</scope>
    <source>
        <strain evidence="3">Expedition CK06-06</strain>
    </source>
</reference>
<proteinExistence type="predicted"/>
<dbReference type="InterPro" id="IPR006528">
    <property type="entry name" value="Phage_head_morphogenesis_dom"/>
</dbReference>